<feature type="transmembrane region" description="Helical" evidence="1">
    <location>
        <begin position="118"/>
        <end position="140"/>
    </location>
</feature>
<feature type="domain" description="DUF6533" evidence="2">
    <location>
        <begin position="8"/>
        <end position="53"/>
    </location>
</feature>
<dbReference type="Pfam" id="PF20151">
    <property type="entry name" value="DUF6533"/>
    <property type="match status" value="1"/>
</dbReference>
<evidence type="ECO:0000313" key="4">
    <source>
        <dbReference type="Proteomes" id="UP000054270"/>
    </source>
</evidence>
<accession>A0A0D2P3Q5</accession>
<dbReference type="OMA" id="REIDHIW"/>
<dbReference type="AlphaFoldDB" id="A0A0D2P3Q5"/>
<evidence type="ECO:0000256" key="1">
    <source>
        <dbReference type="SAM" id="Phobius"/>
    </source>
</evidence>
<organism evidence="3 4">
    <name type="scientific">Hypholoma sublateritium (strain FD-334 SS-4)</name>
    <dbReference type="NCBI Taxonomy" id="945553"/>
    <lineage>
        <taxon>Eukaryota</taxon>
        <taxon>Fungi</taxon>
        <taxon>Dikarya</taxon>
        <taxon>Basidiomycota</taxon>
        <taxon>Agaricomycotina</taxon>
        <taxon>Agaricomycetes</taxon>
        <taxon>Agaricomycetidae</taxon>
        <taxon>Agaricales</taxon>
        <taxon>Agaricineae</taxon>
        <taxon>Strophariaceae</taxon>
        <taxon>Hypholoma</taxon>
    </lineage>
</organism>
<dbReference type="Proteomes" id="UP000054270">
    <property type="component" value="Unassembled WGS sequence"/>
</dbReference>
<feature type="transmembrane region" description="Helical" evidence="1">
    <location>
        <begin position="6"/>
        <end position="25"/>
    </location>
</feature>
<dbReference type="OrthoDB" id="3049002at2759"/>
<reference evidence="4" key="1">
    <citation type="submission" date="2014-04" db="EMBL/GenBank/DDBJ databases">
        <title>Evolutionary Origins and Diversification of the Mycorrhizal Mutualists.</title>
        <authorList>
            <consortium name="DOE Joint Genome Institute"/>
            <consortium name="Mycorrhizal Genomics Consortium"/>
            <person name="Kohler A."/>
            <person name="Kuo A."/>
            <person name="Nagy L.G."/>
            <person name="Floudas D."/>
            <person name="Copeland A."/>
            <person name="Barry K.W."/>
            <person name="Cichocki N."/>
            <person name="Veneault-Fourrey C."/>
            <person name="LaButti K."/>
            <person name="Lindquist E.A."/>
            <person name="Lipzen A."/>
            <person name="Lundell T."/>
            <person name="Morin E."/>
            <person name="Murat C."/>
            <person name="Riley R."/>
            <person name="Ohm R."/>
            <person name="Sun H."/>
            <person name="Tunlid A."/>
            <person name="Henrissat B."/>
            <person name="Grigoriev I.V."/>
            <person name="Hibbett D.S."/>
            <person name="Martin F."/>
        </authorList>
    </citation>
    <scope>NUCLEOTIDE SEQUENCE [LARGE SCALE GENOMIC DNA]</scope>
    <source>
        <strain evidence="4">FD-334 SS-4</strain>
    </source>
</reference>
<protein>
    <recommendedName>
        <fullName evidence="2">DUF6533 domain-containing protein</fullName>
    </recommendedName>
</protein>
<keyword evidence="1" id="KW-1133">Transmembrane helix</keyword>
<feature type="transmembrane region" description="Helical" evidence="1">
    <location>
        <begin position="215"/>
        <end position="234"/>
    </location>
</feature>
<feature type="transmembrane region" description="Helical" evidence="1">
    <location>
        <begin position="160"/>
        <end position="186"/>
    </location>
</feature>
<proteinExistence type="predicted"/>
<feature type="transmembrane region" description="Helical" evidence="1">
    <location>
        <begin position="86"/>
        <end position="106"/>
    </location>
</feature>
<keyword evidence="1" id="KW-0812">Transmembrane</keyword>
<gene>
    <name evidence="3" type="ORF">HYPSUDRAFT_54481</name>
</gene>
<feature type="transmembrane region" description="Helical" evidence="1">
    <location>
        <begin position="46"/>
        <end position="66"/>
    </location>
</feature>
<sequence length="286" mass="32157">MGYLIGNYMTASAITVLVYEIVASFDREIDHIWRSSWSIPKALYLFSRYYPLIYLSIGMGYSTLPYVPQNHTPELTASSSCQAHVWYRGFGGFVLIVPTVSMIFFFRVAAIYGNKPKFVAFLVVLFLVPAGLSMTSTHLPPWVPTSESCLFEEEWQSLPIYSLSIPLLGWVPPLGNSALLFVFTLLRLWSPFHEAVSTADTTALNIKRIKRKSPILSSLFTDGIVYFFLVFTGFSQFTPYLYGARLILNLREIATKDFDPEAGASSISLSTFAAQTECHDFGLERV</sequence>
<keyword evidence="4" id="KW-1185">Reference proteome</keyword>
<dbReference type="EMBL" id="KN817544">
    <property type="protein sequence ID" value="KJA23306.1"/>
    <property type="molecule type" value="Genomic_DNA"/>
</dbReference>
<evidence type="ECO:0000259" key="2">
    <source>
        <dbReference type="Pfam" id="PF20151"/>
    </source>
</evidence>
<evidence type="ECO:0000313" key="3">
    <source>
        <dbReference type="EMBL" id="KJA23306.1"/>
    </source>
</evidence>
<name>A0A0D2P3Q5_HYPSF</name>
<dbReference type="InterPro" id="IPR045340">
    <property type="entry name" value="DUF6533"/>
</dbReference>
<keyword evidence="1" id="KW-0472">Membrane</keyword>